<keyword evidence="2 3" id="KW-0378">Hydrolase</keyword>
<dbReference type="PANTHER" id="PTHR11559">
    <property type="entry name" value="CARBOXYLESTERASE"/>
    <property type="match status" value="1"/>
</dbReference>
<dbReference type="PROSITE" id="PS00122">
    <property type="entry name" value="CARBOXYLESTERASE_B_1"/>
    <property type="match status" value="1"/>
</dbReference>
<evidence type="ECO:0000313" key="5">
    <source>
        <dbReference type="EMBL" id="KAK7045841.1"/>
    </source>
</evidence>
<dbReference type="GO" id="GO:0016787">
    <property type="term" value="F:hydrolase activity"/>
    <property type="evidence" value="ECO:0007669"/>
    <property type="project" value="UniProtKB-KW"/>
</dbReference>
<accession>A0AAW0D0D6</accession>
<name>A0AAW0D0D6_9AGAR</name>
<gene>
    <name evidence="5" type="ORF">VNI00_007255</name>
</gene>
<keyword evidence="6" id="KW-1185">Reference proteome</keyword>
<dbReference type="Pfam" id="PF00135">
    <property type="entry name" value="COesterase"/>
    <property type="match status" value="1"/>
</dbReference>
<dbReference type="Proteomes" id="UP001383192">
    <property type="component" value="Unassembled WGS sequence"/>
</dbReference>
<dbReference type="AlphaFoldDB" id="A0AAW0D0D6"/>
<evidence type="ECO:0000259" key="4">
    <source>
        <dbReference type="Pfam" id="PF00135"/>
    </source>
</evidence>
<proteinExistence type="inferred from homology"/>
<dbReference type="EC" id="3.1.1.-" evidence="3"/>
<dbReference type="EMBL" id="JAYKXP010000023">
    <property type="protein sequence ID" value="KAK7045841.1"/>
    <property type="molecule type" value="Genomic_DNA"/>
</dbReference>
<reference evidence="5 6" key="1">
    <citation type="submission" date="2024-01" db="EMBL/GenBank/DDBJ databases">
        <title>A draft genome for a cacao thread blight-causing isolate of Paramarasmius palmivorus.</title>
        <authorList>
            <person name="Baruah I.K."/>
            <person name="Bukari Y."/>
            <person name="Amoako-Attah I."/>
            <person name="Meinhardt L.W."/>
            <person name="Bailey B.A."/>
            <person name="Cohen S.P."/>
        </authorList>
    </citation>
    <scope>NUCLEOTIDE SEQUENCE [LARGE SCALE GENOMIC DNA]</scope>
    <source>
        <strain evidence="5 6">GH-12</strain>
    </source>
</reference>
<organism evidence="5 6">
    <name type="scientific">Paramarasmius palmivorus</name>
    <dbReference type="NCBI Taxonomy" id="297713"/>
    <lineage>
        <taxon>Eukaryota</taxon>
        <taxon>Fungi</taxon>
        <taxon>Dikarya</taxon>
        <taxon>Basidiomycota</taxon>
        <taxon>Agaricomycotina</taxon>
        <taxon>Agaricomycetes</taxon>
        <taxon>Agaricomycetidae</taxon>
        <taxon>Agaricales</taxon>
        <taxon>Marasmiineae</taxon>
        <taxon>Marasmiaceae</taxon>
        <taxon>Paramarasmius</taxon>
    </lineage>
</organism>
<evidence type="ECO:0000313" key="6">
    <source>
        <dbReference type="Proteomes" id="UP001383192"/>
    </source>
</evidence>
<dbReference type="InterPro" id="IPR002018">
    <property type="entry name" value="CarbesteraseB"/>
</dbReference>
<comment type="similarity">
    <text evidence="1 3">Belongs to the type-B carboxylesterase/lipase family.</text>
</comment>
<dbReference type="Gene3D" id="3.40.50.1820">
    <property type="entry name" value="alpha/beta hydrolase"/>
    <property type="match status" value="1"/>
</dbReference>
<comment type="caution">
    <text evidence="5">The sequence shown here is derived from an EMBL/GenBank/DDBJ whole genome shotgun (WGS) entry which is preliminary data.</text>
</comment>
<protein>
    <recommendedName>
        <fullName evidence="3">Carboxylic ester hydrolase</fullName>
        <ecNumber evidence="3">3.1.1.-</ecNumber>
    </recommendedName>
</protein>
<evidence type="ECO:0000256" key="2">
    <source>
        <dbReference type="ARBA" id="ARBA00022801"/>
    </source>
</evidence>
<sequence>MLRIRNSLRGTTDRVLAITASSRETSFNVQRLDARTSAKACIQVLRTGTTDVNDNRGLPFDEYLPPFANCEEAWKEGILNLGLKDILVALRWIKTHIREFGGDPDKVTVFGESAGARAIEILLLDGHLKDLVRGAIIQSSVTVPTVPPTIPGRDSVWNAFINSTKCTDVSHATCTNWFPNLDNKLILTYPSVMKTESAKGISVMVGANLDEATFITPQAISSTEQVRAMLTALLSPSPRGTDALSESIDKTLDLYPDIASLGSPFGTGNEIFGLKSAYKRYAAIVTDLLVHANRRMFLTKLNKAGIKTYSYLFTDPDAASVFPPEFIIQTPKPGSFGESSTSRCGDSLPVFGTIAQENNTKVASSAAGILGLTRPIWPVYSKEEVGNVTHILQLEGGKTRAIADDFRERQIAFFNEDSVMWSR</sequence>
<dbReference type="SUPFAM" id="SSF53474">
    <property type="entry name" value="alpha/beta-Hydrolases"/>
    <property type="match status" value="1"/>
</dbReference>
<dbReference type="InterPro" id="IPR029058">
    <property type="entry name" value="AB_hydrolase_fold"/>
</dbReference>
<evidence type="ECO:0000256" key="1">
    <source>
        <dbReference type="ARBA" id="ARBA00005964"/>
    </source>
</evidence>
<evidence type="ECO:0000256" key="3">
    <source>
        <dbReference type="RuleBase" id="RU361235"/>
    </source>
</evidence>
<feature type="domain" description="Carboxylesterase type B" evidence="4">
    <location>
        <begin position="80"/>
        <end position="141"/>
    </location>
</feature>
<dbReference type="InterPro" id="IPR050309">
    <property type="entry name" value="Type-B_Carboxylest/Lipase"/>
</dbReference>
<dbReference type="InterPro" id="IPR019826">
    <property type="entry name" value="Carboxylesterase_B_AS"/>
</dbReference>